<evidence type="ECO:0000256" key="3">
    <source>
        <dbReference type="ARBA" id="ARBA00023163"/>
    </source>
</evidence>
<evidence type="ECO:0000256" key="1">
    <source>
        <dbReference type="ARBA" id="ARBA00023015"/>
    </source>
</evidence>
<gene>
    <name evidence="6" type="ORF">DDZ44_01195</name>
</gene>
<dbReference type="InterPro" id="IPR036388">
    <property type="entry name" value="WH-like_DNA-bd_sf"/>
</dbReference>
<dbReference type="EMBL" id="DNZF01000028">
    <property type="protein sequence ID" value="HBK52540.1"/>
    <property type="molecule type" value="Genomic_DNA"/>
</dbReference>
<dbReference type="SMART" id="SM00418">
    <property type="entry name" value="HTH_ARSR"/>
    <property type="match status" value="1"/>
</dbReference>
<keyword evidence="2" id="KW-0238">DNA-binding</keyword>
<dbReference type="GO" id="GO:0003700">
    <property type="term" value="F:DNA-binding transcription factor activity"/>
    <property type="evidence" value="ECO:0007669"/>
    <property type="project" value="InterPro"/>
</dbReference>
<reference evidence="6 7" key="1">
    <citation type="journal article" date="2018" name="Nat. Biotechnol.">
        <title>A standardized bacterial taxonomy based on genome phylogeny substantially revises the tree of life.</title>
        <authorList>
            <person name="Parks D.H."/>
            <person name="Chuvochina M."/>
            <person name="Waite D.W."/>
            <person name="Rinke C."/>
            <person name="Skarshewski A."/>
            <person name="Chaumeil P.A."/>
            <person name="Hugenholtz P."/>
        </authorList>
    </citation>
    <scope>NUCLEOTIDE SEQUENCE [LARGE SCALE GENOMIC DNA]</scope>
    <source>
        <strain evidence="6">UBA10948</strain>
    </source>
</reference>
<accession>A0A354YT86</accession>
<evidence type="ECO:0000256" key="2">
    <source>
        <dbReference type="ARBA" id="ARBA00023125"/>
    </source>
</evidence>
<dbReference type="CDD" id="cd00090">
    <property type="entry name" value="HTH_ARSR"/>
    <property type="match status" value="1"/>
</dbReference>
<dbReference type="PRINTS" id="PR00778">
    <property type="entry name" value="HTHARSR"/>
</dbReference>
<dbReference type="Gene3D" id="1.10.10.10">
    <property type="entry name" value="Winged helix-like DNA-binding domain superfamily/Winged helix DNA-binding domain"/>
    <property type="match status" value="1"/>
</dbReference>
<dbReference type="InterPro" id="IPR018334">
    <property type="entry name" value="ArsR_HTH"/>
</dbReference>
<dbReference type="NCBIfam" id="NF033788">
    <property type="entry name" value="HTH_metalloreg"/>
    <property type="match status" value="1"/>
</dbReference>
<sequence>MTTAGEDCCEVQCIHEDKVNLARRERLAEDTVMALADIFKTLGDATRLRILSALMQQELCVCDLAAVIDMSDSAVSHQLRVLRSQKLVKFRREGKVVYYSLADDHVRTLFAQGLEHVNE</sequence>
<dbReference type="PANTHER" id="PTHR43132">
    <property type="entry name" value="ARSENICAL RESISTANCE OPERON REPRESSOR ARSR-RELATED"/>
    <property type="match status" value="1"/>
</dbReference>
<keyword evidence="1" id="KW-0805">Transcription regulation</keyword>
<dbReference type="Pfam" id="PF01022">
    <property type="entry name" value="HTH_5"/>
    <property type="match status" value="1"/>
</dbReference>
<dbReference type="STRING" id="378794.GCA_001570625_01075"/>
<organism evidence="6 7">
    <name type="scientific">Syntrophomonas wolfei</name>
    <dbReference type="NCBI Taxonomy" id="863"/>
    <lineage>
        <taxon>Bacteria</taxon>
        <taxon>Bacillati</taxon>
        <taxon>Bacillota</taxon>
        <taxon>Clostridia</taxon>
        <taxon>Eubacteriales</taxon>
        <taxon>Syntrophomonadaceae</taxon>
        <taxon>Syntrophomonas</taxon>
    </lineage>
</organism>
<evidence type="ECO:0000256" key="4">
    <source>
        <dbReference type="ARBA" id="ARBA00043263"/>
    </source>
</evidence>
<evidence type="ECO:0000313" key="7">
    <source>
        <dbReference type="Proteomes" id="UP000263273"/>
    </source>
</evidence>
<dbReference type="PANTHER" id="PTHR43132:SF6">
    <property type="entry name" value="HTH-TYPE TRANSCRIPTIONAL REPRESSOR CZRA"/>
    <property type="match status" value="1"/>
</dbReference>
<dbReference type="RefSeq" id="WP_276620905.1">
    <property type="nucleotide sequence ID" value="NZ_DCDX01000169.1"/>
</dbReference>
<feature type="domain" description="HTH arsR-type" evidence="5">
    <location>
        <begin position="27"/>
        <end position="119"/>
    </location>
</feature>
<dbReference type="PROSITE" id="PS50987">
    <property type="entry name" value="HTH_ARSR_2"/>
    <property type="match status" value="1"/>
</dbReference>
<protein>
    <submittedName>
        <fullName evidence="6">Transcriptional regulator</fullName>
    </submittedName>
</protein>
<keyword evidence="3" id="KW-0804">Transcription</keyword>
<evidence type="ECO:0000259" key="5">
    <source>
        <dbReference type="PROSITE" id="PS50987"/>
    </source>
</evidence>
<name>A0A354YT86_9FIRM</name>
<dbReference type="InterPro" id="IPR036390">
    <property type="entry name" value="WH_DNA-bd_sf"/>
</dbReference>
<keyword evidence="4" id="KW-0105">Cadmium resistance</keyword>
<dbReference type="InterPro" id="IPR011991">
    <property type="entry name" value="ArsR-like_HTH"/>
</dbReference>
<dbReference type="GO" id="GO:0003677">
    <property type="term" value="F:DNA binding"/>
    <property type="evidence" value="ECO:0007669"/>
    <property type="project" value="UniProtKB-KW"/>
</dbReference>
<dbReference type="AlphaFoldDB" id="A0A354YT86"/>
<dbReference type="Proteomes" id="UP000263273">
    <property type="component" value="Unassembled WGS sequence"/>
</dbReference>
<dbReference type="GO" id="GO:0046686">
    <property type="term" value="P:response to cadmium ion"/>
    <property type="evidence" value="ECO:0007669"/>
    <property type="project" value="UniProtKB-KW"/>
</dbReference>
<evidence type="ECO:0000313" key="6">
    <source>
        <dbReference type="EMBL" id="HBK52540.1"/>
    </source>
</evidence>
<proteinExistence type="predicted"/>
<dbReference type="SUPFAM" id="SSF46785">
    <property type="entry name" value="Winged helix' DNA-binding domain"/>
    <property type="match status" value="1"/>
</dbReference>
<dbReference type="InterPro" id="IPR001845">
    <property type="entry name" value="HTH_ArsR_DNA-bd_dom"/>
</dbReference>
<dbReference type="PROSITE" id="PS00846">
    <property type="entry name" value="HTH_ARSR_1"/>
    <property type="match status" value="1"/>
</dbReference>
<comment type="caution">
    <text evidence="6">The sequence shown here is derived from an EMBL/GenBank/DDBJ whole genome shotgun (WGS) entry which is preliminary data.</text>
</comment>
<dbReference type="InterPro" id="IPR051011">
    <property type="entry name" value="Metal_resp_trans_reg"/>
</dbReference>